<organism evidence="1 2">
    <name type="scientific">Elysia crispata</name>
    <name type="common">lettuce slug</name>
    <dbReference type="NCBI Taxonomy" id="231223"/>
    <lineage>
        <taxon>Eukaryota</taxon>
        <taxon>Metazoa</taxon>
        <taxon>Spiralia</taxon>
        <taxon>Lophotrochozoa</taxon>
        <taxon>Mollusca</taxon>
        <taxon>Gastropoda</taxon>
        <taxon>Heterobranchia</taxon>
        <taxon>Euthyneura</taxon>
        <taxon>Panpulmonata</taxon>
        <taxon>Sacoglossa</taxon>
        <taxon>Placobranchoidea</taxon>
        <taxon>Plakobranchidae</taxon>
        <taxon>Elysia</taxon>
    </lineage>
</organism>
<sequence length="77" mass="8487">MGSNSPNSFVYNLTGRKMVTVNYNNSDDGLEVTRMRLTGGSFRAMIFLISGPRIKERVVKFIASTSRLWKGHSGSSG</sequence>
<evidence type="ECO:0000313" key="2">
    <source>
        <dbReference type="Proteomes" id="UP001283361"/>
    </source>
</evidence>
<accession>A0AAE1AQV7</accession>
<evidence type="ECO:0000313" key="1">
    <source>
        <dbReference type="EMBL" id="KAK3792278.1"/>
    </source>
</evidence>
<dbReference type="Proteomes" id="UP001283361">
    <property type="component" value="Unassembled WGS sequence"/>
</dbReference>
<reference evidence="1" key="1">
    <citation type="journal article" date="2023" name="G3 (Bethesda)">
        <title>A reference genome for the long-term kleptoplast-retaining sea slug Elysia crispata morphotype clarki.</title>
        <authorList>
            <person name="Eastman K.E."/>
            <person name="Pendleton A.L."/>
            <person name="Shaikh M.A."/>
            <person name="Suttiyut T."/>
            <person name="Ogas R."/>
            <person name="Tomko P."/>
            <person name="Gavelis G."/>
            <person name="Widhalm J.R."/>
            <person name="Wisecaver J.H."/>
        </authorList>
    </citation>
    <scope>NUCLEOTIDE SEQUENCE</scope>
    <source>
        <strain evidence="1">ECLA1</strain>
    </source>
</reference>
<keyword evidence="2" id="KW-1185">Reference proteome</keyword>
<gene>
    <name evidence="1" type="ORF">RRG08_007357</name>
</gene>
<protein>
    <submittedName>
        <fullName evidence="1">Uncharacterized protein</fullName>
    </submittedName>
</protein>
<comment type="caution">
    <text evidence="1">The sequence shown here is derived from an EMBL/GenBank/DDBJ whole genome shotgun (WGS) entry which is preliminary data.</text>
</comment>
<dbReference type="EMBL" id="JAWDGP010001382">
    <property type="protein sequence ID" value="KAK3792278.1"/>
    <property type="molecule type" value="Genomic_DNA"/>
</dbReference>
<name>A0AAE1AQV7_9GAST</name>
<proteinExistence type="predicted"/>
<dbReference type="AlphaFoldDB" id="A0AAE1AQV7"/>